<feature type="chain" id="PRO_5038514363" evidence="1">
    <location>
        <begin position="23"/>
        <end position="124"/>
    </location>
</feature>
<keyword evidence="4" id="KW-1185">Reference proteome</keyword>
<dbReference type="Pfam" id="PF00581">
    <property type="entry name" value="Rhodanese"/>
    <property type="match status" value="1"/>
</dbReference>
<accession>A0A3N4YKV3</accession>
<evidence type="ECO:0000259" key="2">
    <source>
        <dbReference type="PROSITE" id="PS50206"/>
    </source>
</evidence>
<feature type="signal peptide" evidence="1">
    <location>
        <begin position="1"/>
        <end position="22"/>
    </location>
</feature>
<feature type="domain" description="Rhodanese" evidence="2">
    <location>
        <begin position="37"/>
        <end position="123"/>
    </location>
</feature>
<dbReference type="PROSITE" id="PS50206">
    <property type="entry name" value="RHODANESE_3"/>
    <property type="match status" value="1"/>
</dbReference>
<comment type="caution">
    <text evidence="3">The sequence shown here is derived from an EMBL/GenBank/DDBJ whole genome shotgun (WGS) entry which is preliminary data.</text>
</comment>
<keyword evidence="1" id="KW-0732">Signal</keyword>
<evidence type="ECO:0000256" key="1">
    <source>
        <dbReference type="SAM" id="SignalP"/>
    </source>
</evidence>
<dbReference type="PROSITE" id="PS51257">
    <property type="entry name" value="PROKAR_LIPOPROTEIN"/>
    <property type="match status" value="1"/>
</dbReference>
<dbReference type="PANTHER" id="PTHR43031">
    <property type="entry name" value="FAD-DEPENDENT OXIDOREDUCTASE"/>
    <property type="match status" value="1"/>
</dbReference>
<dbReference type="PANTHER" id="PTHR43031:SF1">
    <property type="entry name" value="PYRIDINE NUCLEOTIDE-DISULPHIDE OXIDOREDUCTASE"/>
    <property type="match status" value="1"/>
</dbReference>
<dbReference type="InterPro" id="IPR001763">
    <property type="entry name" value="Rhodanese-like_dom"/>
</dbReference>
<dbReference type="AlphaFoldDB" id="A0A3N4YKV3"/>
<name>A0A3N4YKV3_9MICO</name>
<gene>
    <name evidence="3" type="ORF">EDD34_1980</name>
</gene>
<sequence length="124" mass="12731">MLKRKKSFIGIGLALIAGATLTGCGSAPVQTVAVGTDTVVVDVRTPAEYAEGHLDGAVNLDIQSADFAAQAAELDPEADYVLYCRSGNRAAAAQDYLADLGFADVENVGSLREAADATGLEIVS</sequence>
<dbReference type="EMBL" id="RKQZ01000001">
    <property type="protein sequence ID" value="RPF21353.1"/>
    <property type="molecule type" value="Genomic_DNA"/>
</dbReference>
<dbReference type="Proteomes" id="UP000280501">
    <property type="component" value="Unassembled WGS sequence"/>
</dbReference>
<protein>
    <submittedName>
        <fullName evidence="3">Rhodanese-like domain-containing protein</fullName>
    </submittedName>
</protein>
<reference evidence="3 4" key="1">
    <citation type="submission" date="2018-11" db="EMBL/GenBank/DDBJ databases">
        <title>Sequencing the genomes of 1000 actinobacteria strains.</title>
        <authorList>
            <person name="Klenk H.-P."/>
        </authorList>
    </citation>
    <scope>NUCLEOTIDE SEQUENCE [LARGE SCALE GENOMIC DNA]</scope>
    <source>
        <strain evidence="3 4">DSM 15700</strain>
    </source>
</reference>
<dbReference type="SUPFAM" id="SSF52821">
    <property type="entry name" value="Rhodanese/Cell cycle control phosphatase"/>
    <property type="match status" value="1"/>
</dbReference>
<dbReference type="InterPro" id="IPR050229">
    <property type="entry name" value="GlpE_sulfurtransferase"/>
</dbReference>
<evidence type="ECO:0000313" key="4">
    <source>
        <dbReference type="Proteomes" id="UP000280501"/>
    </source>
</evidence>
<organism evidence="3 4">
    <name type="scientific">Myceligenerans xiligouense</name>
    <dbReference type="NCBI Taxonomy" id="253184"/>
    <lineage>
        <taxon>Bacteria</taxon>
        <taxon>Bacillati</taxon>
        <taxon>Actinomycetota</taxon>
        <taxon>Actinomycetes</taxon>
        <taxon>Micrococcales</taxon>
        <taxon>Promicromonosporaceae</taxon>
        <taxon>Myceligenerans</taxon>
    </lineage>
</organism>
<dbReference type="Gene3D" id="3.40.250.10">
    <property type="entry name" value="Rhodanese-like domain"/>
    <property type="match status" value="1"/>
</dbReference>
<dbReference type="OrthoDB" id="9800872at2"/>
<dbReference type="SMART" id="SM00450">
    <property type="entry name" value="RHOD"/>
    <property type="match status" value="1"/>
</dbReference>
<dbReference type="RefSeq" id="WP_123814400.1">
    <property type="nucleotide sequence ID" value="NZ_RKQZ01000001.1"/>
</dbReference>
<evidence type="ECO:0000313" key="3">
    <source>
        <dbReference type="EMBL" id="RPF21353.1"/>
    </source>
</evidence>
<proteinExistence type="predicted"/>
<dbReference type="CDD" id="cd00158">
    <property type="entry name" value="RHOD"/>
    <property type="match status" value="1"/>
</dbReference>
<dbReference type="InterPro" id="IPR036873">
    <property type="entry name" value="Rhodanese-like_dom_sf"/>
</dbReference>